<feature type="coiled-coil region" evidence="9">
    <location>
        <begin position="10"/>
        <end position="44"/>
    </location>
</feature>
<dbReference type="Gene3D" id="3.30.40.10">
    <property type="entry name" value="Zinc/RING finger domain, C3HC4 (zinc finger)"/>
    <property type="match status" value="1"/>
</dbReference>
<dbReference type="InterPro" id="IPR017907">
    <property type="entry name" value="Znf_RING_CS"/>
</dbReference>
<dbReference type="Pfam" id="PF22191">
    <property type="entry name" value="IBR_1"/>
    <property type="match status" value="1"/>
</dbReference>
<comment type="catalytic activity">
    <reaction evidence="1">
        <text>[E2 ubiquitin-conjugating enzyme]-S-ubiquitinyl-L-cysteine + [acceptor protein]-L-lysine = [E2 ubiquitin-conjugating enzyme]-L-cysteine + [acceptor protein]-N(6)-ubiquitinyl-L-lysine.</text>
        <dbReference type="EC" id="2.3.2.31"/>
    </reaction>
</comment>
<evidence type="ECO:0000256" key="4">
    <source>
        <dbReference type="ARBA" id="ARBA00022723"/>
    </source>
</evidence>
<evidence type="ECO:0000256" key="5">
    <source>
        <dbReference type="ARBA" id="ARBA00022737"/>
    </source>
</evidence>
<dbReference type="GO" id="GO:0016567">
    <property type="term" value="P:protein ubiquitination"/>
    <property type="evidence" value="ECO:0007669"/>
    <property type="project" value="InterPro"/>
</dbReference>
<evidence type="ECO:0000256" key="6">
    <source>
        <dbReference type="ARBA" id="ARBA00022771"/>
    </source>
</evidence>
<dbReference type="Gene3D" id="1.20.120.1750">
    <property type="match status" value="1"/>
</dbReference>
<evidence type="ECO:0000313" key="12">
    <source>
        <dbReference type="EMBL" id="CAI0647842.1"/>
    </source>
</evidence>
<keyword evidence="3" id="KW-0808">Transferase</keyword>
<evidence type="ECO:0000259" key="11">
    <source>
        <dbReference type="PROSITE" id="PS51873"/>
    </source>
</evidence>
<dbReference type="InterPro" id="IPR044066">
    <property type="entry name" value="TRIAD_supradom"/>
</dbReference>
<dbReference type="Proteomes" id="UP001152533">
    <property type="component" value="Unassembled WGS sequence"/>
</dbReference>
<reference evidence="12" key="1">
    <citation type="submission" date="2022-08" db="EMBL/GenBank/DDBJ databases">
        <authorList>
            <person name="Giroux E."/>
            <person name="Giroux E."/>
        </authorList>
    </citation>
    <scope>NUCLEOTIDE SEQUENCE</scope>
    <source>
        <strain evidence="12">H1091258</strain>
    </source>
</reference>
<dbReference type="EC" id="2.3.2.31" evidence="2"/>
<feature type="domain" description="RING-type" evidence="11">
    <location>
        <begin position="127"/>
        <end position="316"/>
    </location>
</feature>
<dbReference type="SUPFAM" id="SSF57850">
    <property type="entry name" value="RING/U-box"/>
    <property type="match status" value="2"/>
</dbReference>
<feature type="region of interest" description="Disordered" evidence="10">
    <location>
        <begin position="68"/>
        <end position="102"/>
    </location>
</feature>
<dbReference type="CDD" id="cd22584">
    <property type="entry name" value="Rcat_RBR_unk"/>
    <property type="match status" value="1"/>
</dbReference>
<sequence length="409" mass="47915">MDCSADEMDEATLQLVLQLQQADLKELQDEAKEWNNKDGLLRDADLAFEMYQEELSSLETFATARQLGQRLNEEEEADEKKEAAEGEDELGETENRYDDIDAGFPTPPRWWETFMPARFARWRGEIRREKCDMCTDEYPQTYLFQTTCNHKYCPGCIIDLFEASINDESLFPPRCCGNVFSTAEHEHVLGYELLERWRVKEIEYTTPNRTYCHVPTCSAFIPPSKIDGDVGYCPVDCHSTCTLCKGPAHPHHACEQDQATQEVLRIAAENNWQRCTHCQAIVELNQGCYHITCRCRNEFCYLCLAEWKTCDCVHWDEERLLAAGEERVDRDAHGEDYNAEERRAAVERAREEIRENHECDHDRWRSRHVSARPDRRHPCDGCGQIMPEFIYQCRHCRIFACRRCRHNRF</sequence>
<evidence type="ECO:0000256" key="2">
    <source>
        <dbReference type="ARBA" id="ARBA00012251"/>
    </source>
</evidence>
<dbReference type="GO" id="GO:0061630">
    <property type="term" value="F:ubiquitin protein ligase activity"/>
    <property type="evidence" value="ECO:0007669"/>
    <property type="project" value="UniProtKB-EC"/>
</dbReference>
<evidence type="ECO:0000256" key="3">
    <source>
        <dbReference type="ARBA" id="ARBA00022679"/>
    </source>
</evidence>
<keyword evidence="8" id="KW-0862">Zinc</keyword>
<gene>
    <name evidence="12" type="ORF">CGXH109_LOCUS69689</name>
</gene>
<dbReference type="InterPro" id="IPR013083">
    <property type="entry name" value="Znf_RING/FYVE/PHD"/>
</dbReference>
<dbReference type="AlphaFoldDB" id="A0A9W4RVV6"/>
<comment type="caution">
    <text evidence="12">The sequence shown here is derived from an EMBL/GenBank/DDBJ whole genome shotgun (WGS) entry which is preliminary data.</text>
</comment>
<dbReference type="PROSITE" id="PS51873">
    <property type="entry name" value="TRIAD"/>
    <property type="match status" value="1"/>
</dbReference>
<evidence type="ECO:0000256" key="8">
    <source>
        <dbReference type="ARBA" id="ARBA00022833"/>
    </source>
</evidence>
<keyword evidence="4" id="KW-0479">Metal-binding</keyword>
<proteinExistence type="predicted"/>
<evidence type="ECO:0000256" key="1">
    <source>
        <dbReference type="ARBA" id="ARBA00001798"/>
    </source>
</evidence>
<keyword evidence="13" id="KW-1185">Reference proteome</keyword>
<evidence type="ECO:0000256" key="10">
    <source>
        <dbReference type="SAM" id="MobiDB-lite"/>
    </source>
</evidence>
<evidence type="ECO:0000256" key="9">
    <source>
        <dbReference type="SAM" id="Coils"/>
    </source>
</evidence>
<keyword evidence="7" id="KW-0833">Ubl conjugation pathway</keyword>
<dbReference type="InterPro" id="IPR031127">
    <property type="entry name" value="E3_UB_ligase_RBR"/>
</dbReference>
<dbReference type="PANTHER" id="PTHR11685">
    <property type="entry name" value="RBR FAMILY RING FINGER AND IBR DOMAIN-CONTAINING"/>
    <property type="match status" value="1"/>
</dbReference>
<protein>
    <recommendedName>
        <fullName evidence="2">RBR-type E3 ubiquitin transferase</fullName>
        <ecNumber evidence="2">2.3.2.31</ecNumber>
    </recommendedName>
</protein>
<name>A0A9W4RVV6_9PEZI</name>
<dbReference type="InterPro" id="IPR002867">
    <property type="entry name" value="IBR_dom"/>
</dbReference>
<dbReference type="Pfam" id="PF01485">
    <property type="entry name" value="IBR"/>
    <property type="match status" value="1"/>
</dbReference>
<dbReference type="EMBL" id="CAMGZC010000478">
    <property type="protein sequence ID" value="CAI0647842.1"/>
    <property type="molecule type" value="Genomic_DNA"/>
</dbReference>
<keyword evidence="5" id="KW-0677">Repeat</keyword>
<evidence type="ECO:0000256" key="7">
    <source>
        <dbReference type="ARBA" id="ARBA00022786"/>
    </source>
</evidence>
<keyword evidence="6" id="KW-0863">Zinc-finger</keyword>
<accession>A0A9W4RVV6</accession>
<keyword evidence="9" id="KW-0175">Coiled coil</keyword>
<evidence type="ECO:0000313" key="13">
    <source>
        <dbReference type="Proteomes" id="UP001152533"/>
    </source>
</evidence>
<dbReference type="PROSITE" id="PS00518">
    <property type="entry name" value="ZF_RING_1"/>
    <property type="match status" value="1"/>
</dbReference>
<organism evidence="12 13">
    <name type="scientific">Colletotrichum noveboracense</name>
    <dbReference type="NCBI Taxonomy" id="2664923"/>
    <lineage>
        <taxon>Eukaryota</taxon>
        <taxon>Fungi</taxon>
        <taxon>Dikarya</taxon>
        <taxon>Ascomycota</taxon>
        <taxon>Pezizomycotina</taxon>
        <taxon>Sordariomycetes</taxon>
        <taxon>Hypocreomycetidae</taxon>
        <taxon>Glomerellales</taxon>
        <taxon>Glomerellaceae</taxon>
        <taxon>Colletotrichum</taxon>
        <taxon>Colletotrichum gloeosporioides species complex</taxon>
    </lineage>
</organism>
<dbReference type="GO" id="GO:0008270">
    <property type="term" value="F:zinc ion binding"/>
    <property type="evidence" value="ECO:0007669"/>
    <property type="project" value="UniProtKB-KW"/>
</dbReference>